<accession>A0A0P1FNZ9</accession>
<reference evidence="5 7" key="2">
    <citation type="submission" date="2015-09" db="EMBL/GenBank/DDBJ databases">
        <authorList>
            <person name="Rodrigo-Torres L."/>
            <person name="Arahal D.R."/>
        </authorList>
    </citation>
    <scope>NUCLEOTIDE SEQUENCE [LARGE SCALE GENOMIC DNA]</scope>
    <source>
        <strain evidence="5 7">CECT 5118</strain>
    </source>
</reference>
<evidence type="ECO:0000256" key="3">
    <source>
        <dbReference type="ARBA" id="ARBA00023163"/>
    </source>
</evidence>
<evidence type="ECO:0000256" key="1">
    <source>
        <dbReference type="ARBA" id="ARBA00023015"/>
    </source>
</evidence>
<dbReference type="OrthoDB" id="8638122at2"/>
<organism evidence="6 8">
    <name type="scientific">Thalassovita autumnalis</name>
    <dbReference type="NCBI Taxonomy" id="2072972"/>
    <lineage>
        <taxon>Bacteria</taxon>
        <taxon>Pseudomonadati</taxon>
        <taxon>Pseudomonadota</taxon>
        <taxon>Alphaproteobacteria</taxon>
        <taxon>Rhodobacterales</taxon>
        <taxon>Roseobacteraceae</taxon>
        <taxon>Thalassovita</taxon>
    </lineage>
</organism>
<sequence>MLLDLNDWRLNPRKAVAPQLRVILRSRIVRNQLKPSSRLSESDLAKEYQVSRQPVREAFITLEHEGLLEIRPQRGTFVKPIDVNSVLGGRFVREAFEADVVHNLAQTPDTSLIKELRSQLKEQAAIADVNPAKFIELDEVFHETLAIAAGIEQAWGYLEAVKAQMDRVRFISFVEFPIHTLIAQHGQIVDKIEEGDADAAERSMRRHLKEILNSLPRIQQLYPQYFAGGGGKVNDP</sequence>
<dbReference type="Gene3D" id="1.10.10.10">
    <property type="entry name" value="Winged helix-like DNA-binding domain superfamily/Winged helix DNA-binding domain"/>
    <property type="match status" value="1"/>
</dbReference>
<dbReference type="SMART" id="SM00895">
    <property type="entry name" value="FCD"/>
    <property type="match status" value="1"/>
</dbReference>
<dbReference type="AlphaFoldDB" id="A0A0P1FNZ9"/>
<protein>
    <submittedName>
        <fullName evidence="5 6">HTH-type transcriptional regulator YdfH</fullName>
    </submittedName>
</protein>
<keyword evidence="7" id="KW-1185">Reference proteome</keyword>
<dbReference type="InterPro" id="IPR036390">
    <property type="entry name" value="WH_DNA-bd_sf"/>
</dbReference>
<dbReference type="PROSITE" id="PS50949">
    <property type="entry name" value="HTH_GNTR"/>
    <property type="match status" value="1"/>
</dbReference>
<proteinExistence type="predicted"/>
<evidence type="ECO:0000259" key="4">
    <source>
        <dbReference type="PROSITE" id="PS50949"/>
    </source>
</evidence>
<keyword evidence="2" id="KW-0238">DNA-binding</keyword>
<dbReference type="PRINTS" id="PR00035">
    <property type="entry name" value="HTHGNTR"/>
</dbReference>
<keyword evidence="1" id="KW-0805">Transcription regulation</keyword>
<dbReference type="SMART" id="SM00345">
    <property type="entry name" value="HTH_GNTR"/>
    <property type="match status" value="1"/>
</dbReference>
<dbReference type="PANTHER" id="PTHR43537:SF6">
    <property type="entry name" value="HTH-TYPE TRANSCRIPTIONAL REPRESSOR RSPR"/>
    <property type="match status" value="1"/>
</dbReference>
<dbReference type="InterPro" id="IPR000524">
    <property type="entry name" value="Tscrpt_reg_HTH_GntR"/>
</dbReference>
<dbReference type="SUPFAM" id="SSF48008">
    <property type="entry name" value="GntR ligand-binding domain-like"/>
    <property type="match status" value="1"/>
</dbReference>
<dbReference type="InterPro" id="IPR008920">
    <property type="entry name" value="TF_FadR/GntR_C"/>
</dbReference>
<dbReference type="SUPFAM" id="SSF46785">
    <property type="entry name" value="Winged helix' DNA-binding domain"/>
    <property type="match status" value="1"/>
</dbReference>
<feature type="domain" description="HTH gntR-type" evidence="4">
    <location>
        <begin position="14"/>
        <end position="81"/>
    </location>
</feature>
<evidence type="ECO:0000313" key="5">
    <source>
        <dbReference type="EMBL" id="CUH69996.1"/>
    </source>
</evidence>
<reference evidence="6 8" key="1">
    <citation type="submission" date="2015-09" db="EMBL/GenBank/DDBJ databases">
        <authorList>
            <consortium name="Swine Surveillance"/>
        </authorList>
    </citation>
    <scope>NUCLEOTIDE SEQUENCE [LARGE SCALE GENOMIC DNA]</scope>
    <source>
        <strain evidence="6 8">5120</strain>
    </source>
</reference>
<dbReference type="InterPro" id="IPR011711">
    <property type="entry name" value="GntR_C"/>
</dbReference>
<dbReference type="Pfam" id="PF00392">
    <property type="entry name" value="GntR"/>
    <property type="match status" value="1"/>
</dbReference>
<dbReference type="CDD" id="cd07377">
    <property type="entry name" value="WHTH_GntR"/>
    <property type="match status" value="1"/>
</dbReference>
<dbReference type="Proteomes" id="UP000051086">
    <property type="component" value="Unassembled WGS sequence"/>
</dbReference>
<dbReference type="Pfam" id="PF07729">
    <property type="entry name" value="FCD"/>
    <property type="match status" value="1"/>
</dbReference>
<dbReference type="EMBL" id="CYSC01000031">
    <property type="protein sequence ID" value="CUH72374.1"/>
    <property type="molecule type" value="Genomic_DNA"/>
</dbReference>
<dbReference type="PANTHER" id="PTHR43537">
    <property type="entry name" value="TRANSCRIPTIONAL REGULATOR, GNTR FAMILY"/>
    <property type="match status" value="1"/>
</dbReference>
<gene>
    <name evidence="6" type="primary">ydfH_4</name>
    <name evidence="5" type="synonym">ydfH_6</name>
    <name evidence="5" type="ORF">TL5118_03968</name>
    <name evidence="6" type="ORF">TL5120_02173</name>
</gene>
<keyword evidence="3" id="KW-0804">Transcription</keyword>
<dbReference type="EMBL" id="CYSB01000041">
    <property type="protein sequence ID" value="CUH69996.1"/>
    <property type="molecule type" value="Genomic_DNA"/>
</dbReference>
<dbReference type="Gene3D" id="1.20.120.530">
    <property type="entry name" value="GntR ligand-binding domain-like"/>
    <property type="match status" value="1"/>
</dbReference>
<evidence type="ECO:0000313" key="7">
    <source>
        <dbReference type="Proteomes" id="UP000051086"/>
    </source>
</evidence>
<evidence type="ECO:0000313" key="8">
    <source>
        <dbReference type="Proteomes" id="UP000051887"/>
    </source>
</evidence>
<dbReference type="GO" id="GO:0003700">
    <property type="term" value="F:DNA-binding transcription factor activity"/>
    <property type="evidence" value="ECO:0007669"/>
    <property type="project" value="InterPro"/>
</dbReference>
<dbReference type="RefSeq" id="WP_058243572.1">
    <property type="nucleotide sequence ID" value="NZ_CYSB01000041.1"/>
</dbReference>
<evidence type="ECO:0000256" key="2">
    <source>
        <dbReference type="ARBA" id="ARBA00023125"/>
    </source>
</evidence>
<evidence type="ECO:0000313" key="6">
    <source>
        <dbReference type="EMBL" id="CUH72374.1"/>
    </source>
</evidence>
<dbReference type="InterPro" id="IPR036388">
    <property type="entry name" value="WH-like_DNA-bd_sf"/>
</dbReference>
<name>A0A0P1FNZ9_9RHOB</name>
<dbReference type="GO" id="GO:0003677">
    <property type="term" value="F:DNA binding"/>
    <property type="evidence" value="ECO:0007669"/>
    <property type="project" value="UniProtKB-KW"/>
</dbReference>
<dbReference type="Proteomes" id="UP000051887">
    <property type="component" value="Unassembled WGS sequence"/>
</dbReference>